<evidence type="ECO:0000313" key="2">
    <source>
        <dbReference type="EMBL" id="SMO78754.1"/>
    </source>
</evidence>
<sequence length="471" mass="51137">MGDLLDRDALDLSGMIERRELSAEELMKATLAQIGAWNPHVNAVVAQRDGDEMLAEARAADNTPRKGWLHGIPMAVKDLANVKGLVSSFGSPIFAGQVAEADDIFVARMRAAGALILGKTNVPEFGLGSHTFNPVYGPTRNPYDVTRSAGGSSGGAAVALATRMLPIADGSDMMGSLRNPAGWCNVYGFRPTWGRVPFEPIGDSYLQTLATNGPMGRSPADIAALLQVQAGRDPRQPFGLDNEDFSAGLTTPVTGQRIAWLADWDGAYEMEPGILDLCEAALDVYRDLGVTVDRVQAPFPAEKIWEAWQTLRWYAVACKFAPLYAQDKTRAMLKPAAVWEIENGLPLSGMDVHRMSVIRSEWFRAAAELFTKYDAFAIPTAQVWPFDVDMVHPTQINDKDMDTYHRWMEVVIPASLLGLPALSVPVGFGTNGLPMGMQLVGASRNDAGILQLGQAYHAATQWPSKMPPKLP</sequence>
<accession>A0A521E468</accession>
<keyword evidence="3" id="KW-1185">Reference proteome</keyword>
<dbReference type="Proteomes" id="UP000316030">
    <property type="component" value="Unassembled WGS sequence"/>
</dbReference>
<dbReference type="OrthoDB" id="9777859at2"/>
<dbReference type="InterPro" id="IPR023631">
    <property type="entry name" value="Amidase_dom"/>
</dbReference>
<dbReference type="InterPro" id="IPR036928">
    <property type="entry name" value="AS_sf"/>
</dbReference>
<dbReference type="GO" id="GO:0003824">
    <property type="term" value="F:catalytic activity"/>
    <property type="evidence" value="ECO:0007669"/>
    <property type="project" value="InterPro"/>
</dbReference>
<organism evidence="2 3">
    <name type="scientific">Thalassovita litoralis</name>
    <dbReference type="NCBI Taxonomy" id="1010611"/>
    <lineage>
        <taxon>Bacteria</taxon>
        <taxon>Pseudomonadati</taxon>
        <taxon>Pseudomonadota</taxon>
        <taxon>Alphaproteobacteria</taxon>
        <taxon>Rhodobacterales</taxon>
        <taxon>Roseobacteraceae</taxon>
        <taxon>Thalassovita</taxon>
    </lineage>
</organism>
<reference evidence="2 3" key="1">
    <citation type="submission" date="2017-05" db="EMBL/GenBank/DDBJ databases">
        <authorList>
            <person name="Varghese N."/>
            <person name="Submissions S."/>
        </authorList>
    </citation>
    <scope>NUCLEOTIDE SEQUENCE [LARGE SCALE GENOMIC DNA]</scope>
    <source>
        <strain evidence="2 3">DSM 29506</strain>
    </source>
</reference>
<dbReference type="InterPro" id="IPR000120">
    <property type="entry name" value="Amidase"/>
</dbReference>
<dbReference type="EMBL" id="FXTO01000014">
    <property type="protein sequence ID" value="SMO78754.1"/>
    <property type="molecule type" value="Genomic_DNA"/>
</dbReference>
<evidence type="ECO:0000259" key="1">
    <source>
        <dbReference type="Pfam" id="PF01425"/>
    </source>
</evidence>
<dbReference type="PANTHER" id="PTHR11895:SF76">
    <property type="entry name" value="INDOLEACETAMIDE HYDROLASE"/>
    <property type="match status" value="1"/>
</dbReference>
<gene>
    <name evidence="2" type="ORF">SAMN06265173_11467</name>
</gene>
<dbReference type="RefSeq" id="WP_142493697.1">
    <property type="nucleotide sequence ID" value="NZ_FXTO01000014.1"/>
</dbReference>
<proteinExistence type="predicted"/>
<dbReference type="Gene3D" id="3.90.1300.10">
    <property type="entry name" value="Amidase signature (AS) domain"/>
    <property type="match status" value="1"/>
</dbReference>
<dbReference type="Pfam" id="PF01425">
    <property type="entry name" value="Amidase"/>
    <property type="match status" value="1"/>
</dbReference>
<name>A0A521E468_9RHOB</name>
<protein>
    <submittedName>
        <fullName evidence="2">Amidase</fullName>
    </submittedName>
</protein>
<dbReference type="PANTHER" id="PTHR11895">
    <property type="entry name" value="TRANSAMIDASE"/>
    <property type="match status" value="1"/>
</dbReference>
<evidence type="ECO:0000313" key="3">
    <source>
        <dbReference type="Proteomes" id="UP000316030"/>
    </source>
</evidence>
<dbReference type="SUPFAM" id="SSF75304">
    <property type="entry name" value="Amidase signature (AS) enzymes"/>
    <property type="match status" value="1"/>
</dbReference>
<dbReference type="AlphaFoldDB" id="A0A521E468"/>
<feature type="domain" description="Amidase" evidence="1">
    <location>
        <begin position="25"/>
        <end position="450"/>
    </location>
</feature>
<dbReference type="NCBIfam" id="NF005686">
    <property type="entry name" value="PRK07486.1"/>
    <property type="match status" value="1"/>
</dbReference>